<accession>C1GI43</accession>
<proteinExistence type="predicted"/>
<keyword evidence="3" id="KW-1185">Reference proteome</keyword>
<evidence type="ECO:0000256" key="1">
    <source>
        <dbReference type="SAM" id="Phobius"/>
    </source>
</evidence>
<name>C1GI43_PARBD</name>
<dbReference type="AlphaFoldDB" id="C1GI43"/>
<sequence length="218" mass="24163">MWGIGIVILGQREYNFRSIVHRDIAALKQANISTSIDTCNRAVGSAQNFIAQTLGPSMTTVVGIITAVVISNYDPDHGKGKVEVSQGLLELVVGIKDVFLNIQVLRCIEQPSPTVFTISWVIFAFTSSILHHGYQDIQYRDHILLAVCGGGMAWLLMLYNKNTLEIVGLYLPYLIQAAFLIAMIVDMWPALSRDEGENHEAVEDVEKNGVECERGEVR</sequence>
<feature type="transmembrane region" description="Helical" evidence="1">
    <location>
        <begin position="166"/>
        <end position="185"/>
    </location>
</feature>
<protein>
    <submittedName>
        <fullName evidence="2">Uncharacterized protein</fullName>
    </submittedName>
</protein>
<dbReference type="HOGENOM" id="CLU_1428407_0_0_1"/>
<dbReference type="GeneID" id="22585540"/>
<dbReference type="OrthoDB" id="4199179at2759"/>
<dbReference type="Proteomes" id="UP000001628">
    <property type="component" value="Unassembled WGS sequence"/>
</dbReference>
<evidence type="ECO:0000313" key="2">
    <source>
        <dbReference type="EMBL" id="EEH42109.2"/>
    </source>
</evidence>
<dbReference type="VEuPathDB" id="FungiDB:PADG_06929"/>
<gene>
    <name evidence="2" type="ORF">PADG_06929</name>
</gene>
<dbReference type="eggNOG" id="ENOG502RQQU">
    <property type="taxonomic scope" value="Eukaryota"/>
</dbReference>
<dbReference type="InParanoid" id="C1GI43"/>
<dbReference type="RefSeq" id="XP_010762342.1">
    <property type="nucleotide sequence ID" value="XM_010764040.1"/>
</dbReference>
<keyword evidence="1" id="KW-0812">Transmembrane</keyword>
<dbReference type="KEGG" id="pbn:PADG_06929"/>
<reference evidence="2 3" key="1">
    <citation type="journal article" date="2011" name="PLoS Genet.">
        <title>Comparative genomic analysis of human fungal pathogens causing paracoccidioidomycosis.</title>
        <authorList>
            <person name="Desjardins C.A."/>
            <person name="Champion M.D."/>
            <person name="Holder J.W."/>
            <person name="Muszewska A."/>
            <person name="Goldberg J."/>
            <person name="Bailao A.M."/>
            <person name="Brigido M.M."/>
            <person name="Ferreira M.E."/>
            <person name="Garcia A.M."/>
            <person name="Grynberg M."/>
            <person name="Gujja S."/>
            <person name="Heiman D.I."/>
            <person name="Henn M.R."/>
            <person name="Kodira C.D."/>
            <person name="Leon-Narvaez H."/>
            <person name="Longo L.V."/>
            <person name="Ma L.J."/>
            <person name="Malavazi I."/>
            <person name="Matsuo A.L."/>
            <person name="Morais F.V."/>
            <person name="Pereira M."/>
            <person name="Rodriguez-Brito S."/>
            <person name="Sakthikumar S."/>
            <person name="Salem-Izacc S.M."/>
            <person name="Sykes S.M."/>
            <person name="Teixeira M.M."/>
            <person name="Vallejo M.C."/>
            <person name="Walter M.E."/>
            <person name="Yandava C."/>
            <person name="Young S."/>
            <person name="Zeng Q."/>
            <person name="Zucker J."/>
            <person name="Felipe M.S."/>
            <person name="Goldman G.H."/>
            <person name="Haas B.J."/>
            <person name="McEwen J.G."/>
            <person name="Nino-Vega G."/>
            <person name="Puccia R."/>
            <person name="San-Blas G."/>
            <person name="Soares C.M."/>
            <person name="Birren B.W."/>
            <person name="Cuomo C.A."/>
        </authorList>
    </citation>
    <scope>NUCLEOTIDE SEQUENCE [LARGE SCALE GENOMIC DNA]</scope>
    <source>
        <strain evidence="2 3">Pb18</strain>
    </source>
</reference>
<keyword evidence="1" id="KW-1133">Transmembrane helix</keyword>
<evidence type="ECO:0000313" key="3">
    <source>
        <dbReference type="Proteomes" id="UP000001628"/>
    </source>
</evidence>
<feature type="transmembrane region" description="Helical" evidence="1">
    <location>
        <begin position="143"/>
        <end position="160"/>
    </location>
</feature>
<keyword evidence="1" id="KW-0472">Membrane</keyword>
<dbReference type="EMBL" id="KN275966">
    <property type="protein sequence ID" value="EEH42109.2"/>
    <property type="molecule type" value="Genomic_DNA"/>
</dbReference>
<organism evidence="2 3">
    <name type="scientific">Paracoccidioides brasiliensis (strain Pb18)</name>
    <dbReference type="NCBI Taxonomy" id="502780"/>
    <lineage>
        <taxon>Eukaryota</taxon>
        <taxon>Fungi</taxon>
        <taxon>Dikarya</taxon>
        <taxon>Ascomycota</taxon>
        <taxon>Pezizomycotina</taxon>
        <taxon>Eurotiomycetes</taxon>
        <taxon>Eurotiomycetidae</taxon>
        <taxon>Onygenales</taxon>
        <taxon>Ajellomycetaceae</taxon>
        <taxon>Paracoccidioides</taxon>
    </lineage>
</organism>
<dbReference type="OMA" id="IAMIVDM"/>